<evidence type="ECO:0000313" key="8">
    <source>
        <dbReference type="Proteomes" id="UP001222770"/>
    </source>
</evidence>
<dbReference type="InterPro" id="IPR050109">
    <property type="entry name" value="HTH-type_TetR-like_transc_reg"/>
</dbReference>
<evidence type="ECO:0000256" key="3">
    <source>
        <dbReference type="ARBA" id="ARBA00023125"/>
    </source>
</evidence>
<dbReference type="PANTHER" id="PTHR30055">
    <property type="entry name" value="HTH-TYPE TRANSCRIPTIONAL REGULATOR RUTR"/>
    <property type="match status" value="1"/>
</dbReference>
<dbReference type="Proteomes" id="UP001222770">
    <property type="component" value="Unassembled WGS sequence"/>
</dbReference>
<keyword evidence="1" id="KW-0678">Repressor</keyword>
<dbReference type="SUPFAM" id="SSF48498">
    <property type="entry name" value="Tetracyclin repressor-like, C-terminal domain"/>
    <property type="match status" value="1"/>
</dbReference>
<proteinExistence type="predicted"/>
<keyword evidence="8" id="KW-1185">Reference proteome</keyword>
<keyword evidence="2" id="KW-0805">Transcription regulation</keyword>
<dbReference type="InterPro" id="IPR039538">
    <property type="entry name" value="BetI_C"/>
</dbReference>
<dbReference type="InterPro" id="IPR036271">
    <property type="entry name" value="Tet_transcr_reg_TetR-rel_C_sf"/>
</dbReference>
<sequence length="200" mass="22041">MPKIVNHEARRQDVAEIAARLIASVGIEGTKVRDIARIAGCSTSVVSHYFSSKHDLLLSAYRQRMEQTVVRIDTATRRGERLLDTLAAVLPLDTRGNENWRIWLAFWGLATTDATFLQEQRRRSREAVDLFHRAILATGAMEEGAHSFNVAQALLSAASGIAAQAVYDPERWTAERQIEILALHINAHLGSSVAAAAVES</sequence>
<protein>
    <submittedName>
        <fullName evidence="7">TetR/AcrR family transcriptional regulator</fullName>
    </submittedName>
</protein>
<feature type="domain" description="HTH tetR-type" evidence="6">
    <location>
        <begin position="8"/>
        <end position="68"/>
    </location>
</feature>
<dbReference type="InterPro" id="IPR009057">
    <property type="entry name" value="Homeodomain-like_sf"/>
</dbReference>
<evidence type="ECO:0000259" key="6">
    <source>
        <dbReference type="PROSITE" id="PS50977"/>
    </source>
</evidence>
<dbReference type="PANTHER" id="PTHR30055:SF234">
    <property type="entry name" value="HTH-TYPE TRANSCRIPTIONAL REGULATOR BETI"/>
    <property type="match status" value="1"/>
</dbReference>
<evidence type="ECO:0000256" key="5">
    <source>
        <dbReference type="PROSITE-ProRule" id="PRU00335"/>
    </source>
</evidence>
<dbReference type="RefSeq" id="WP_277275539.1">
    <property type="nucleotide sequence ID" value="NZ_JAROCY010000003.1"/>
</dbReference>
<keyword evidence="3 5" id="KW-0238">DNA-binding</keyword>
<accession>A0ABT6CEN0</accession>
<evidence type="ECO:0000256" key="1">
    <source>
        <dbReference type="ARBA" id="ARBA00022491"/>
    </source>
</evidence>
<dbReference type="Gene3D" id="1.10.357.10">
    <property type="entry name" value="Tetracycline Repressor, domain 2"/>
    <property type="match status" value="1"/>
</dbReference>
<keyword evidence="4" id="KW-0804">Transcription</keyword>
<dbReference type="Pfam" id="PF13977">
    <property type="entry name" value="TetR_C_6"/>
    <property type="match status" value="1"/>
</dbReference>
<dbReference type="PROSITE" id="PS50977">
    <property type="entry name" value="HTH_TETR_2"/>
    <property type="match status" value="1"/>
</dbReference>
<organism evidence="7 8">
    <name type="scientific">Novosphingobium cyanobacteriorum</name>
    <dbReference type="NCBI Taxonomy" id="3024215"/>
    <lineage>
        <taxon>Bacteria</taxon>
        <taxon>Pseudomonadati</taxon>
        <taxon>Pseudomonadota</taxon>
        <taxon>Alphaproteobacteria</taxon>
        <taxon>Sphingomonadales</taxon>
        <taxon>Sphingomonadaceae</taxon>
        <taxon>Novosphingobium</taxon>
    </lineage>
</organism>
<gene>
    <name evidence="7" type="ORF">POM99_04135</name>
</gene>
<evidence type="ECO:0000313" key="7">
    <source>
        <dbReference type="EMBL" id="MDF8332380.1"/>
    </source>
</evidence>
<dbReference type="EMBL" id="JAROCY010000003">
    <property type="protein sequence ID" value="MDF8332380.1"/>
    <property type="molecule type" value="Genomic_DNA"/>
</dbReference>
<feature type="DNA-binding region" description="H-T-H motif" evidence="5">
    <location>
        <begin position="31"/>
        <end position="50"/>
    </location>
</feature>
<dbReference type="Pfam" id="PF00440">
    <property type="entry name" value="TetR_N"/>
    <property type="match status" value="1"/>
</dbReference>
<dbReference type="SUPFAM" id="SSF46689">
    <property type="entry name" value="Homeodomain-like"/>
    <property type="match status" value="1"/>
</dbReference>
<evidence type="ECO:0000256" key="4">
    <source>
        <dbReference type="ARBA" id="ARBA00023163"/>
    </source>
</evidence>
<name>A0ABT6CEN0_9SPHN</name>
<dbReference type="InterPro" id="IPR001647">
    <property type="entry name" value="HTH_TetR"/>
</dbReference>
<reference evidence="7 8" key="1">
    <citation type="submission" date="2023-03" db="EMBL/GenBank/DDBJ databases">
        <title>Novosphingobium cyanobacteriorum sp. nov., isolated from a eutrophic reservoir during the Microcystis bloom period.</title>
        <authorList>
            <person name="Kang M."/>
            <person name="Le V."/>
            <person name="Ko S.-R."/>
            <person name="Lee S.-A."/>
            <person name="Ahn C.-Y."/>
        </authorList>
    </citation>
    <scope>NUCLEOTIDE SEQUENCE [LARGE SCALE GENOMIC DNA]</scope>
    <source>
        <strain evidence="7 8">HBC54</strain>
    </source>
</reference>
<comment type="caution">
    <text evidence="7">The sequence shown here is derived from an EMBL/GenBank/DDBJ whole genome shotgun (WGS) entry which is preliminary data.</text>
</comment>
<evidence type="ECO:0000256" key="2">
    <source>
        <dbReference type="ARBA" id="ARBA00023015"/>
    </source>
</evidence>